<evidence type="ECO:0000313" key="3">
    <source>
        <dbReference type="Proteomes" id="UP000321523"/>
    </source>
</evidence>
<sequence length="133" mass="13830">MGAYMGLQYIALHHKELPMRRFIGLATVAALLVPSIASAADVVSAQQARTVALRDGSAVVFFTNAEDKFEVVTTVSATEAAPALRFTHDLAAGQSATIELSGDAGTPAARLVLTRDGDKLRVESGSKTASTGL</sequence>
<protein>
    <submittedName>
        <fullName evidence="2">Uncharacterized protein</fullName>
    </submittedName>
</protein>
<name>A0A512DYF0_9PROT</name>
<keyword evidence="1" id="KW-0732">Signal</keyword>
<comment type="caution">
    <text evidence="2">The sequence shown here is derived from an EMBL/GenBank/DDBJ whole genome shotgun (WGS) entry which is preliminary data.</text>
</comment>
<dbReference type="EMBL" id="BJYZ01000028">
    <property type="protein sequence ID" value="GEO41494.1"/>
    <property type="molecule type" value="Genomic_DNA"/>
</dbReference>
<organism evidence="2 3">
    <name type="scientific">Skermanella aerolata</name>
    <dbReference type="NCBI Taxonomy" id="393310"/>
    <lineage>
        <taxon>Bacteria</taxon>
        <taxon>Pseudomonadati</taxon>
        <taxon>Pseudomonadota</taxon>
        <taxon>Alphaproteobacteria</taxon>
        <taxon>Rhodospirillales</taxon>
        <taxon>Azospirillaceae</taxon>
        <taxon>Skermanella</taxon>
    </lineage>
</organism>
<accession>A0A512DYF0</accession>
<feature type="signal peptide" evidence="1">
    <location>
        <begin position="1"/>
        <end position="39"/>
    </location>
</feature>
<feature type="chain" id="PRO_5022057365" evidence="1">
    <location>
        <begin position="40"/>
        <end position="133"/>
    </location>
</feature>
<keyword evidence="3" id="KW-1185">Reference proteome</keyword>
<proteinExistence type="predicted"/>
<evidence type="ECO:0000313" key="2">
    <source>
        <dbReference type="EMBL" id="GEO41494.1"/>
    </source>
</evidence>
<dbReference type="Proteomes" id="UP000321523">
    <property type="component" value="Unassembled WGS sequence"/>
</dbReference>
<evidence type="ECO:0000256" key="1">
    <source>
        <dbReference type="SAM" id="SignalP"/>
    </source>
</evidence>
<gene>
    <name evidence="2" type="ORF">SAE02_56420</name>
</gene>
<reference evidence="2 3" key="1">
    <citation type="submission" date="2019-07" db="EMBL/GenBank/DDBJ databases">
        <title>Whole genome shotgun sequence of Skermanella aerolata NBRC 106429.</title>
        <authorList>
            <person name="Hosoyama A."/>
            <person name="Uohara A."/>
            <person name="Ohji S."/>
            <person name="Ichikawa N."/>
        </authorList>
    </citation>
    <scope>NUCLEOTIDE SEQUENCE [LARGE SCALE GENOMIC DNA]</scope>
    <source>
        <strain evidence="2 3">NBRC 106429</strain>
    </source>
</reference>
<dbReference type="AlphaFoldDB" id="A0A512DYF0"/>